<accession>A0A174UIF3</accession>
<gene>
    <name evidence="2" type="ORF">ERS852511_04816</name>
</gene>
<dbReference type="GO" id="GO:0016740">
    <property type="term" value="F:transferase activity"/>
    <property type="evidence" value="ECO:0007669"/>
    <property type="project" value="UniProtKB-KW"/>
</dbReference>
<dbReference type="Proteomes" id="UP000095576">
    <property type="component" value="Unassembled WGS sequence"/>
</dbReference>
<name>A0A174UIF3_BACT4</name>
<keyword evidence="2" id="KW-0808">Transferase</keyword>
<organism evidence="2 3">
    <name type="scientific">Bacteroides thetaiotaomicron</name>
    <dbReference type="NCBI Taxonomy" id="818"/>
    <lineage>
        <taxon>Bacteria</taxon>
        <taxon>Pseudomonadati</taxon>
        <taxon>Bacteroidota</taxon>
        <taxon>Bacteroidia</taxon>
        <taxon>Bacteroidales</taxon>
        <taxon>Bacteroidaceae</taxon>
        <taxon>Bacteroides</taxon>
    </lineage>
</organism>
<dbReference type="AlphaFoldDB" id="A0A174UIF3"/>
<evidence type="ECO:0000259" key="1">
    <source>
        <dbReference type="Pfam" id="PF04230"/>
    </source>
</evidence>
<reference evidence="2 3" key="1">
    <citation type="submission" date="2015-09" db="EMBL/GenBank/DDBJ databases">
        <authorList>
            <consortium name="Pathogen Informatics"/>
        </authorList>
    </citation>
    <scope>NUCLEOTIDE SEQUENCE [LARGE SCALE GENOMIC DNA]</scope>
    <source>
        <strain evidence="2 3">2789STDY5834899</strain>
    </source>
</reference>
<sequence>MKIGILSQPLYNNYGGLLQSFALLNILKDLGHDVWIINRDYPKISFISRLIYYTKYFISHYFLRRKQSYAIPLYLLTEQEKKVISKYTHQFVDTYLIPRTSRIYTNAEMRKVLSYNFQSLIVGSDQVWRPAYSPNIYNYFLDFVANNKVKKISYAASFGVDYSEYSAKQISIIKPLIKQFVGISVREESGIKLCNQLFDVNKVIQVLDPTLLYSGEYYNSIFSLKEYQCENILCSYILDMNDDKKEDVEYLADQLNLKIKSNMPKETLTMENRNQVYDCVFPSVESWMKDIYNSQFVITDSFHGTVFSILFHKPFIVLINPGRGISRIKSLLSMFNLDNRIVDTKQQINLILNDSINWESVEWILVQQRKKSMQFLITNLDE</sequence>
<feature type="domain" description="Polysaccharide pyruvyl transferase" evidence="1">
    <location>
        <begin position="13"/>
        <end position="319"/>
    </location>
</feature>
<dbReference type="Pfam" id="PF04230">
    <property type="entry name" value="PS_pyruv_trans"/>
    <property type="match status" value="1"/>
</dbReference>
<protein>
    <submittedName>
        <fullName evidence="2">Polysaccharide pyruvyl transferase</fullName>
    </submittedName>
</protein>
<evidence type="ECO:0000313" key="3">
    <source>
        <dbReference type="Proteomes" id="UP000095576"/>
    </source>
</evidence>
<dbReference type="RefSeq" id="WP_016267221.1">
    <property type="nucleotide sequence ID" value="NZ_CZAP01000031.1"/>
</dbReference>
<proteinExistence type="predicted"/>
<dbReference type="EMBL" id="CZAP01000031">
    <property type="protein sequence ID" value="CUQ22052.1"/>
    <property type="molecule type" value="Genomic_DNA"/>
</dbReference>
<evidence type="ECO:0000313" key="2">
    <source>
        <dbReference type="EMBL" id="CUQ22052.1"/>
    </source>
</evidence>
<dbReference type="InterPro" id="IPR007345">
    <property type="entry name" value="Polysacch_pyruvyl_Trfase"/>
</dbReference>